<keyword evidence="5 11" id="KW-0547">Nucleotide-binding</keyword>
<reference evidence="12 13" key="1">
    <citation type="submission" date="2017-07" db="EMBL/GenBank/DDBJ databases">
        <title>Leptospira spp. isolated from tropical soils.</title>
        <authorList>
            <person name="Thibeaux R."/>
            <person name="Iraola G."/>
            <person name="Ferres I."/>
            <person name="Bierque E."/>
            <person name="Girault D."/>
            <person name="Soupe-Gilbert M.-E."/>
            <person name="Picardeau M."/>
            <person name="Goarant C."/>
        </authorList>
    </citation>
    <scope>NUCLEOTIDE SEQUENCE [LARGE SCALE GENOMIC DNA]</scope>
    <source>
        <strain evidence="12 13">FH4-C-A2</strain>
    </source>
</reference>
<evidence type="ECO:0000256" key="10">
    <source>
        <dbReference type="ARBA" id="ARBA00023136"/>
    </source>
</evidence>
<comment type="similarity">
    <text evidence="11">Belongs to the KdpC family.</text>
</comment>
<keyword evidence="2 11" id="KW-1003">Cell membrane</keyword>
<comment type="subcellular location">
    <subcellularLocation>
        <location evidence="11">Cell membrane</location>
        <topology evidence="11">Single-pass membrane protein</topology>
    </subcellularLocation>
</comment>
<keyword evidence="3 11" id="KW-0633">Potassium transport</keyword>
<keyword evidence="9 11" id="KW-0406">Ion transport</keyword>
<keyword evidence="13" id="KW-1185">Reference proteome</keyword>
<evidence type="ECO:0000313" key="13">
    <source>
        <dbReference type="Proteomes" id="UP000231926"/>
    </source>
</evidence>
<comment type="subunit">
    <text evidence="11">The system is composed of three essential subunits: KdpA, KdpB and KdpC.</text>
</comment>
<proteinExistence type="inferred from homology"/>
<dbReference type="PANTHER" id="PTHR30042">
    <property type="entry name" value="POTASSIUM-TRANSPORTING ATPASE C CHAIN"/>
    <property type="match status" value="1"/>
</dbReference>
<dbReference type="Proteomes" id="UP000231926">
    <property type="component" value="Unassembled WGS sequence"/>
</dbReference>
<dbReference type="Pfam" id="PF02669">
    <property type="entry name" value="KdpC"/>
    <property type="match status" value="1"/>
</dbReference>
<dbReference type="GO" id="GO:0005886">
    <property type="term" value="C:plasma membrane"/>
    <property type="evidence" value="ECO:0007669"/>
    <property type="project" value="UniProtKB-SubCell"/>
</dbReference>
<keyword evidence="6 11" id="KW-0067">ATP-binding</keyword>
<dbReference type="EMBL" id="NPDR01000010">
    <property type="protein sequence ID" value="PJZ47845.1"/>
    <property type="molecule type" value="Genomic_DNA"/>
</dbReference>
<dbReference type="RefSeq" id="WP_100711568.1">
    <property type="nucleotide sequence ID" value="NZ_NPDR01000010.1"/>
</dbReference>
<evidence type="ECO:0000256" key="8">
    <source>
        <dbReference type="ARBA" id="ARBA00022989"/>
    </source>
</evidence>
<evidence type="ECO:0000256" key="11">
    <source>
        <dbReference type="HAMAP-Rule" id="MF_00276"/>
    </source>
</evidence>
<dbReference type="PANTHER" id="PTHR30042:SF2">
    <property type="entry name" value="POTASSIUM-TRANSPORTING ATPASE KDPC SUBUNIT"/>
    <property type="match status" value="1"/>
</dbReference>
<comment type="function">
    <text evidence="11">Part of the high-affinity ATP-driven potassium transport (or Kdp) system, which catalyzes the hydrolysis of ATP coupled with the electrogenic transport of potassium into the cytoplasm. This subunit acts as a catalytic chaperone that increases the ATP-binding affinity of the ATP-hydrolyzing subunit KdpB by the formation of a transient KdpB/KdpC/ATP ternary complex.</text>
</comment>
<evidence type="ECO:0000256" key="7">
    <source>
        <dbReference type="ARBA" id="ARBA00022958"/>
    </source>
</evidence>
<organism evidence="12 13">
    <name type="scientific">Leptospira saintgironsiae</name>
    <dbReference type="NCBI Taxonomy" id="2023183"/>
    <lineage>
        <taxon>Bacteria</taxon>
        <taxon>Pseudomonadati</taxon>
        <taxon>Spirochaetota</taxon>
        <taxon>Spirochaetia</taxon>
        <taxon>Leptospirales</taxon>
        <taxon>Leptospiraceae</taxon>
        <taxon>Leptospira</taxon>
    </lineage>
</organism>
<sequence>MIRAVLQLGLWTFVCGVFYPVLVYGFAKFTFPKASSGSLVEIDGKVIGSDLLAQSFESPEYFHSRPSAIGYDPSSSGASNLGPTSAQLSKKVEQRRTYWVARGGTEPVPSELLYSSGSGLDPHVSPETVSYQIPLVAKTKGISEDILVRLVEETIESPEFGLFGPTKVNILKLNLKLRSIYLEKNIQKN</sequence>
<dbReference type="HAMAP" id="MF_00276">
    <property type="entry name" value="KdpC"/>
    <property type="match status" value="1"/>
</dbReference>
<dbReference type="AlphaFoldDB" id="A0A2M9Y8E9"/>
<dbReference type="NCBIfam" id="NF001454">
    <property type="entry name" value="PRK00315.1"/>
    <property type="match status" value="1"/>
</dbReference>
<keyword evidence="8 11" id="KW-1133">Transmembrane helix</keyword>
<accession>A0A2M9Y8E9</accession>
<protein>
    <recommendedName>
        <fullName evidence="11">Potassium-transporting ATPase KdpC subunit</fullName>
    </recommendedName>
    <alternativeName>
        <fullName evidence="11">ATP phosphohydrolase [potassium-transporting] C chain</fullName>
    </alternativeName>
    <alternativeName>
        <fullName evidence="11">Potassium-binding and translocating subunit C</fullName>
    </alternativeName>
    <alternativeName>
        <fullName evidence="11">Potassium-translocating ATPase C chain</fullName>
    </alternativeName>
</protein>
<name>A0A2M9Y8E9_9LEPT</name>
<evidence type="ECO:0000256" key="9">
    <source>
        <dbReference type="ARBA" id="ARBA00023065"/>
    </source>
</evidence>
<dbReference type="InterPro" id="IPR003820">
    <property type="entry name" value="KdpC"/>
</dbReference>
<keyword evidence="4 11" id="KW-0812">Transmembrane</keyword>
<evidence type="ECO:0000256" key="1">
    <source>
        <dbReference type="ARBA" id="ARBA00022448"/>
    </source>
</evidence>
<evidence type="ECO:0000256" key="2">
    <source>
        <dbReference type="ARBA" id="ARBA00022475"/>
    </source>
</evidence>
<evidence type="ECO:0000256" key="3">
    <source>
        <dbReference type="ARBA" id="ARBA00022538"/>
    </source>
</evidence>
<evidence type="ECO:0000256" key="6">
    <source>
        <dbReference type="ARBA" id="ARBA00022840"/>
    </source>
</evidence>
<dbReference type="GO" id="GO:0005524">
    <property type="term" value="F:ATP binding"/>
    <property type="evidence" value="ECO:0007669"/>
    <property type="project" value="UniProtKB-UniRule"/>
</dbReference>
<dbReference type="PIRSF" id="PIRSF001296">
    <property type="entry name" value="K_ATPase_KdpC"/>
    <property type="match status" value="1"/>
</dbReference>
<keyword evidence="1 11" id="KW-0813">Transport</keyword>
<gene>
    <name evidence="11" type="primary">kdpC</name>
    <name evidence="12" type="ORF">CH362_17265</name>
</gene>
<comment type="caution">
    <text evidence="12">The sequence shown here is derived from an EMBL/GenBank/DDBJ whole genome shotgun (WGS) entry which is preliminary data.</text>
</comment>
<keyword evidence="10 11" id="KW-0472">Membrane</keyword>
<dbReference type="OrthoDB" id="9809491at2"/>
<evidence type="ECO:0000256" key="4">
    <source>
        <dbReference type="ARBA" id="ARBA00022692"/>
    </source>
</evidence>
<dbReference type="GO" id="GO:0008556">
    <property type="term" value="F:P-type potassium transmembrane transporter activity"/>
    <property type="evidence" value="ECO:0007669"/>
    <property type="project" value="InterPro"/>
</dbReference>
<evidence type="ECO:0000313" key="12">
    <source>
        <dbReference type="EMBL" id="PJZ47845.1"/>
    </source>
</evidence>
<keyword evidence="7 11" id="KW-0630">Potassium</keyword>
<evidence type="ECO:0000256" key="5">
    <source>
        <dbReference type="ARBA" id="ARBA00022741"/>
    </source>
</evidence>